<keyword evidence="2" id="KW-1185">Reference proteome</keyword>
<keyword evidence="1" id="KW-0808">Transferase</keyword>
<name>A0ABV4D5R6_9LACT</name>
<accession>A0ABV4D5R6</accession>
<organism evidence="1 2">
    <name type="scientific">Lactococcus ileimucosae</name>
    <dbReference type="NCBI Taxonomy" id="2941329"/>
    <lineage>
        <taxon>Bacteria</taxon>
        <taxon>Bacillati</taxon>
        <taxon>Bacillota</taxon>
        <taxon>Bacilli</taxon>
        <taxon>Lactobacillales</taxon>
        <taxon>Streptococcaceae</taxon>
        <taxon>Lactococcus</taxon>
    </lineage>
</organism>
<dbReference type="RefSeq" id="WP_369948595.1">
    <property type="nucleotide sequence ID" value="NZ_JBCLSH010000029.1"/>
</dbReference>
<evidence type="ECO:0000313" key="2">
    <source>
        <dbReference type="Proteomes" id="UP001565283"/>
    </source>
</evidence>
<sequence length="417" mass="48760">MYDAYLEQHISLHLKNQDDEYYKFGYRSFGPYLFGMSTWLHQEVRKKGLKRILFLARDGYMVKRAFDLLFSGEENQDEKVESSYIYASRRSFAVPTLKDSRNLEELFIKYPYLKTHFGKALMKLGVPKKEVEALPQSLLNTVFNDAKELLSHQEACKVLSRFFPQIIQNSQQEAELLQAYFKQEDIQGDIAIFDIGWHGTLEAALYSLKDQLNIASIRGYYAGILPRKSTAVLEHSKGYLFDRQHDTGYYKFMGLNFPIFERLFQPQEGSCIGFEKEENRIVPKLEEFLHEEGSQDQTNLLTIQAGALAFVENFAKELPANSPYWHKEDAKFWFSGFQQVIKFPCASEVKALGQLTLENEGEIYSLAAPKGLFTYIFKPREFFKDFQKSWKGAFLQRLLKLPLPYYQLLKWYYKLEI</sequence>
<dbReference type="GO" id="GO:0016740">
    <property type="term" value="F:transferase activity"/>
    <property type="evidence" value="ECO:0007669"/>
    <property type="project" value="UniProtKB-KW"/>
</dbReference>
<reference evidence="1 2" key="1">
    <citation type="submission" date="2024-03" db="EMBL/GenBank/DDBJ databases">
        <title>Mouse gut bacterial collection (mGBC) of GemPharmatech.</title>
        <authorList>
            <person name="He Y."/>
            <person name="Dong L."/>
            <person name="Wu D."/>
            <person name="Gao X."/>
            <person name="Lin Z."/>
        </authorList>
    </citation>
    <scope>NUCLEOTIDE SEQUENCE [LARGE SCALE GENOMIC DNA]</scope>
    <source>
        <strain evidence="1 2">61-15</strain>
    </source>
</reference>
<dbReference type="EMBL" id="JBCLSH010000029">
    <property type="protein sequence ID" value="MEY8444098.1"/>
    <property type="molecule type" value="Genomic_DNA"/>
</dbReference>
<protein>
    <submittedName>
        <fullName evidence="1">Glycosyl transferase</fullName>
    </submittedName>
</protein>
<proteinExistence type="predicted"/>
<comment type="caution">
    <text evidence="1">The sequence shown here is derived from an EMBL/GenBank/DDBJ whole genome shotgun (WGS) entry which is preliminary data.</text>
</comment>
<evidence type="ECO:0000313" key="1">
    <source>
        <dbReference type="EMBL" id="MEY8444098.1"/>
    </source>
</evidence>
<gene>
    <name evidence="1" type="ORF">AALA52_07585</name>
</gene>
<dbReference type="Proteomes" id="UP001565283">
    <property type="component" value="Unassembled WGS sequence"/>
</dbReference>